<evidence type="ECO:0000256" key="3">
    <source>
        <dbReference type="SAM" id="Phobius"/>
    </source>
</evidence>
<feature type="transmembrane region" description="Helical" evidence="3">
    <location>
        <begin position="33"/>
        <end position="60"/>
    </location>
</feature>
<keyword evidence="3" id="KW-0812">Transmembrane</keyword>
<comment type="caution">
    <text evidence="4">The sequence shown here is derived from an EMBL/GenBank/DDBJ whole genome shotgun (WGS) entry which is preliminary data.</text>
</comment>
<evidence type="ECO:0000256" key="2">
    <source>
        <dbReference type="RuleBase" id="RU003750"/>
    </source>
</evidence>
<organism evidence="4 5">
    <name type="scientific">Clostridium punense</name>
    <dbReference type="NCBI Taxonomy" id="1054297"/>
    <lineage>
        <taxon>Bacteria</taxon>
        <taxon>Bacillati</taxon>
        <taxon>Bacillota</taxon>
        <taxon>Clostridia</taxon>
        <taxon>Eubacteriales</taxon>
        <taxon>Clostridiaceae</taxon>
        <taxon>Clostridium</taxon>
    </lineage>
</organism>
<feature type="transmembrane region" description="Helical" evidence="3">
    <location>
        <begin position="171"/>
        <end position="189"/>
    </location>
</feature>
<dbReference type="InterPro" id="IPR000462">
    <property type="entry name" value="CDP-OH_P_trans"/>
</dbReference>
<gene>
    <name evidence="4" type="ORF">J2Z44_004242</name>
</gene>
<sequence length="196" mass="21613">MLDTRGRKYFQPLFENIATFVISKRITANQVTIMAFIIGLIAAIVACVWSPILGIVLLWISGFLDALDGTIARETKSSSGIGTLMDILFDRIVEIAMLLAIECMTTSINIGVYISLVLGSIIISMTIFLTVGALAEKSGNKSFYYQAGLAERTEGFIMISLAAILPRFREIILIIFAAMILFTAAQRFFEAKRILK</sequence>
<dbReference type="InterPro" id="IPR043130">
    <property type="entry name" value="CDP-OH_PTrfase_TM_dom"/>
</dbReference>
<dbReference type="InterPro" id="IPR048254">
    <property type="entry name" value="CDP_ALCOHOL_P_TRANSF_CS"/>
</dbReference>
<keyword evidence="3" id="KW-1133">Transmembrane helix</keyword>
<feature type="transmembrane region" description="Helical" evidence="3">
    <location>
        <begin position="113"/>
        <end position="135"/>
    </location>
</feature>
<accession>A0ABS4K9C0</accession>
<dbReference type="Gene3D" id="1.20.120.1760">
    <property type="match status" value="1"/>
</dbReference>
<dbReference type="RefSeq" id="WP_031271779.1">
    <property type="nucleotide sequence ID" value="NZ_JAGGLL010000065.1"/>
</dbReference>
<dbReference type="Proteomes" id="UP001519308">
    <property type="component" value="Unassembled WGS sequence"/>
</dbReference>
<keyword evidence="3" id="KW-0472">Membrane</keyword>
<keyword evidence="5" id="KW-1185">Reference proteome</keyword>
<comment type="similarity">
    <text evidence="2">Belongs to the CDP-alcohol phosphatidyltransferase class-I family.</text>
</comment>
<dbReference type="PROSITE" id="PS00379">
    <property type="entry name" value="CDP_ALCOHOL_P_TRANSF"/>
    <property type="match status" value="1"/>
</dbReference>
<dbReference type="EMBL" id="JAGGLL010000065">
    <property type="protein sequence ID" value="MBP2024374.1"/>
    <property type="molecule type" value="Genomic_DNA"/>
</dbReference>
<proteinExistence type="inferred from homology"/>
<evidence type="ECO:0000313" key="4">
    <source>
        <dbReference type="EMBL" id="MBP2024374.1"/>
    </source>
</evidence>
<protein>
    <submittedName>
        <fullName evidence="4">Phosphatidylglycerophosphate synthase</fullName>
    </submittedName>
</protein>
<reference evidence="4 5" key="1">
    <citation type="submission" date="2021-03" db="EMBL/GenBank/DDBJ databases">
        <title>Genomic Encyclopedia of Type Strains, Phase IV (KMG-IV): sequencing the most valuable type-strain genomes for metagenomic binning, comparative biology and taxonomic classification.</title>
        <authorList>
            <person name="Goeker M."/>
        </authorList>
    </citation>
    <scope>NUCLEOTIDE SEQUENCE [LARGE SCALE GENOMIC DNA]</scope>
    <source>
        <strain evidence="4 5">DSM 28650</strain>
    </source>
</reference>
<keyword evidence="1 2" id="KW-0808">Transferase</keyword>
<evidence type="ECO:0000256" key="1">
    <source>
        <dbReference type="ARBA" id="ARBA00022679"/>
    </source>
</evidence>
<feature type="transmembrane region" description="Helical" evidence="3">
    <location>
        <begin position="80"/>
        <end position="101"/>
    </location>
</feature>
<name>A0ABS4K9C0_9CLOT</name>
<dbReference type="Pfam" id="PF01066">
    <property type="entry name" value="CDP-OH_P_transf"/>
    <property type="match status" value="1"/>
</dbReference>
<evidence type="ECO:0000313" key="5">
    <source>
        <dbReference type="Proteomes" id="UP001519308"/>
    </source>
</evidence>